<dbReference type="GO" id="GO:0031297">
    <property type="term" value="P:replication fork processing"/>
    <property type="evidence" value="ECO:0007669"/>
    <property type="project" value="UniProtKB-UniRule"/>
</dbReference>
<dbReference type="GO" id="GO:0031298">
    <property type="term" value="C:replication fork protection complex"/>
    <property type="evidence" value="ECO:0007669"/>
    <property type="project" value="TreeGrafter"/>
</dbReference>
<comment type="similarity">
    <text evidence="1">Belongs to the CSM3 family.</text>
</comment>
<comment type="function">
    <text evidence="1">Plays an important role in the control of DNA replication and the maintenance of replication fork stability.</text>
</comment>
<dbReference type="GO" id="GO:0006974">
    <property type="term" value="P:DNA damage response"/>
    <property type="evidence" value="ECO:0007669"/>
    <property type="project" value="UniProtKB-KW"/>
</dbReference>
<dbReference type="InterPro" id="IPR040038">
    <property type="entry name" value="TIPIN/Csm3/Swi3"/>
</dbReference>
<accession>A0A087U5Q3</accession>
<comment type="subcellular location">
    <subcellularLocation>
        <location evidence="1">Nucleus</location>
    </subcellularLocation>
</comment>
<dbReference type="PANTHER" id="PTHR13220">
    <property type="entry name" value="TIMELESS INTERACTING-RELATED"/>
    <property type="match status" value="1"/>
</dbReference>
<dbReference type="GO" id="GO:0000076">
    <property type="term" value="P:DNA replication checkpoint signaling"/>
    <property type="evidence" value="ECO:0007669"/>
    <property type="project" value="UniProtKB-UniRule"/>
</dbReference>
<keyword evidence="1" id="KW-0539">Nucleus</keyword>
<dbReference type="GO" id="GO:0003677">
    <property type="term" value="F:DNA binding"/>
    <property type="evidence" value="ECO:0007669"/>
    <property type="project" value="TreeGrafter"/>
</dbReference>
<name>A0A087U5Q3_STEMI</name>
<evidence type="ECO:0000313" key="3">
    <source>
        <dbReference type="Proteomes" id="UP000054359"/>
    </source>
</evidence>
<keyword evidence="1" id="KW-0227">DNA damage</keyword>
<evidence type="ECO:0000313" key="2">
    <source>
        <dbReference type="EMBL" id="KFM72692.1"/>
    </source>
</evidence>
<dbReference type="Proteomes" id="UP000054359">
    <property type="component" value="Unassembled WGS sequence"/>
</dbReference>
<gene>
    <name evidence="2" type="ORF">X975_07502</name>
</gene>
<feature type="non-terminal residue" evidence="2">
    <location>
        <position position="337"/>
    </location>
</feature>
<dbReference type="STRING" id="407821.A0A087U5Q3"/>
<sequence length="337" mass="38250">MKLEDCLHQIEKLGKKRPVQTCLRKIRLDMPLLKSDFVQSDEEKDETQRMSEPEIQPQDAFDSLLEDRQVIQDEIPVSTPIYSAPKGHILGTSSGSSLTEEQKKRMEYNKMLAAERRRARLTAANAVFQNDAHMTSVQVQKLSHEDKNPQPEFDKLLNSDTVMEADNQIQHQVVINEVSDIDRGYDDLLPSDHGENSYKLRKDINLNSEKLGLDSLLDLVDEDETKKLTESPPGSPVTCDVNVGPFQCSNMSDKLFNTIEKRSLDATLIESTSNVNQNYDTKIIPTQKFGHNGNNLNEFSTSQILIDKVNAVSENHDNPLDTDNIELDDDVWDMTIY</sequence>
<keyword evidence="3" id="KW-1185">Reference proteome</keyword>
<dbReference type="EMBL" id="KK118310">
    <property type="protein sequence ID" value="KFM72692.1"/>
    <property type="molecule type" value="Genomic_DNA"/>
</dbReference>
<dbReference type="OrthoDB" id="437078at2759"/>
<protein>
    <recommendedName>
        <fullName evidence="1">TIMELESS-interacting protein</fullName>
    </recommendedName>
</protein>
<keyword evidence="1" id="KW-0131">Cell cycle</keyword>
<evidence type="ECO:0000256" key="1">
    <source>
        <dbReference type="RuleBase" id="RU366049"/>
    </source>
</evidence>
<organism evidence="2 3">
    <name type="scientific">Stegodyphus mimosarum</name>
    <name type="common">African social velvet spider</name>
    <dbReference type="NCBI Taxonomy" id="407821"/>
    <lineage>
        <taxon>Eukaryota</taxon>
        <taxon>Metazoa</taxon>
        <taxon>Ecdysozoa</taxon>
        <taxon>Arthropoda</taxon>
        <taxon>Chelicerata</taxon>
        <taxon>Arachnida</taxon>
        <taxon>Araneae</taxon>
        <taxon>Araneomorphae</taxon>
        <taxon>Entelegynae</taxon>
        <taxon>Eresoidea</taxon>
        <taxon>Eresidae</taxon>
        <taxon>Stegodyphus</taxon>
    </lineage>
</organism>
<reference evidence="2 3" key="1">
    <citation type="submission" date="2013-11" db="EMBL/GenBank/DDBJ databases">
        <title>Genome sequencing of Stegodyphus mimosarum.</title>
        <authorList>
            <person name="Bechsgaard J."/>
        </authorList>
    </citation>
    <scope>NUCLEOTIDE SEQUENCE [LARGE SCALE GENOMIC DNA]</scope>
</reference>
<dbReference type="AlphaFoldDB" id="A0A087U5Q3"/>
<proteinExistence type="inferred from homology"/>
<dbReference type="PANTHER" id="PTHR13220:SF11">
    <property type="entry name" value="TIMELESS-INTERACTING PROTEIN"/>
    <property type="match status" value="1"/>
</dbReference>
<dbReference type="GO" id="GO:0043111">
    <property type="term" value="P:replication fork arrest"/>
    <property type="evidence" value="ECO:0007669"/>
    <property type="project" value="TreeGrafter"/>
</dbReference>